<proteinExistence type="predicted"/>
<accession>A0A834TC78</accession>
<name>A0A834TC78_9FABA</name>
<dbReference type="Proteomes" id="UP000634136">
    <property type="component" value="Unassembled WGS sequence"/>
</dbReference>
<sequence>MPVSGIRKFVTNAVQEQGKVVNDSTPSSLCGVQGIPEERCFGIITNPIFLHPLLVYTSTRVLTAHPIATRL</sequence>
<evidence type="ECO:0000313" key="1">
    <source>
        <dbReference type="EMBL" id="KAF7818769.1"/>
    </source>
</evidence>
<protein>
    <submittedName>
        <fullName evidence="1">GDSL esterase/lipase</fullName>
    </submittedName>
</protein>
<comment type="caution">
    <text evidence="1">The sequence shown here is derived from an EMBL/GenBank/DDBJ whole genome shotgun (WGS) entry which is preliminary data.</text>
</comment>
<dbReference type="AlphaFoldDB" id="A0A834TC78"/>
<reference evidence="1" key="1">
    <citation type="submission" date="2020-09" db="EMBL/GenBank/DDBJ databases">
        <title>Genome-Enabled Discovery of Anthraquinone Biosynthesis in Senna tora.</title>
        <authorList>
            <person name="Kang S.-H."/>
            <person name="Pandey R.P."/>
            <person name="Lee C.-M."/>
            <person name="Sim J.-S."/>
            <person name="Jeong J.-T."/>
            <person name="Choi B.-S."/>
            <person name="Jung M."/>
            <person name="Ginzburg D."/>
            <person name="Zhao K."/>
            <person name="Won S.Y."/>
            <person name="Oh T.-J."/>
            <person name="Yu Y."/>
            <person name="Kim N.-H."/>
            <person name="Lee O.R."/>
            <person name="Lee T.-H."/>
            <person name="Bashyal P."/>
            <person name="Kim T.-S."/>
            <person name="Lee W.-H."/>
            <person name="Kawkins C."/>
            <person name="Kim C.-K."/>
            <person name="Kim J.S."/>
            <person name="Ahn B.O."/>
            <person name="Rhee S.Y."/>
            <person name="Sohng J.K."/>
        </authorList>
    </citation>
    <scope>NUCLEOTIDE SEQUENCE</scope>
    <source>
        <tissue evidence="1">Leaf</tissue>
    </source>
</reference>
<organism evidence="1 2">
    <name type="scientific">Senna tora</name>
    <dbReference type="NCBI Taxonomy" id="362788"/>
    <lineage>
        <taxon>Eukaryota</taxon>
        <taxon>Viridiplantae</taxon>
        <taxon>Streptophyta</taxon>
        <taxon>Embryophyta</taxon>
        <taxon>Tracheophyta</taxon>
        <taxon>Spermatophyta</taxon>
        <taxon>Magnoliopsida</taxon>
        <taxon>eudicotyledons</taxon>
        <taxon>Gunneridae</taxon>
        <taxon>Pentapetalae</taxon>
        <taxon>rosids</taxon>
        <taxon>fabids</taxon>
        <taxon>Fabales</taxon>
        <taxon>Fabaceae</taxon>
        <taxon>Caesalpinioideae</taxon>
        <taxon>Cassia clade</taxon>
        <taxon>Senna</taxon>
    </lineage>
</organism>
<gene>
    <name evidence="1" type="ORF">G2W53_024224</name>
</gene>
<dbReference type="EMBL" id="JAAIUW010000008">
    <property type="protein sequence ID" value="KAF7818769.1"/>
    <property type="molecule type" value="Genomic_DNA"/>
</dbReference>
<keyword evidence="2" id="KW-1185">Reference proteome</keyword>
<evidence type="ECO:0000313" key="2">
    <source>
        <dbReference type="Proteomes" id="UP000634136"/>
    </source>
</evidence>